<dbReference type="Gene3D" id="1.50.10.10">
    <property type="match status" value="1"/>
</dbReference>
<dbReference type="EC" id="3.2.1.-" evidence="9"/>
<dbReference type="AlphaFoldDB" id="A0A318J076"/>
<dbReference type="NCBIfam" id="NF008305">
    <property type="entry name" value="PRK11097.1"/>
    <property type="match status" value="1"/>
</dbReference>
<dbReference type="InterPro" id="IPR019834">
    <property type="entry name" value="Glyco_hydro_8_CS"/>
</dbReference>
<evidence type="ECO:0000313" key="12">
    <source>
        <dbReference type="Proteomes" id="UP000247792"/>
    </source>
</evidence>
<evidence type="ECO:0000256" key="4">
    <source>
        <dbReference type="ARBA" id="ARBA00022801"/>
    </source>
</evidence>
<comment type="catalytic activity">
    <reaction evidence="1">
        <text>Endohydrolysis of (1-&gt;4)-beta-D-glucosidic linkages in cellulose, lichenin and cereal beta-D-glucans.</text>
        <dbReference type="EC" id="3.2.1.4"/>
    </reaction>
</comment>
<name>A0A318J076_9BURK</name>
<dbReference type="InterPro" id="IPR008928">
    <property type="entry name" value="6-hairpin_glycosidase_sf"/>
</dbReference>
<evidence type="ECO:0000256" key="7">
    <source>
        <dbReference type="ARBA" id="ARBA00023326"/>
    </source>
</evidence>
<keyword evidence="3 10" id="KW-0732">Signal</keyword>
<keyword evidence="6 9" id="KW-0326">Glycosidase</keyword>
<proteinExistence type="inferred from homology"/>
<dbReference type="EMBL" id="QJKB01000010">
    <property type="protein sequence ID" value="PXX39647.1"/>
    <property type="molecule type" value="Genomic_DNA"/>
</dbReference>
<dbReference type="GO" id="GO:0008810">
    <property type="term" value="F:cellulase activity"/>
    <property type="evidence" value="ECO:0007669"/>
    <property type="project" value="UniProtKB-EC"/>
</dbReference>
<evidence type="ECO:0000256" key="10">
    <source>
        <dbReference type="SAM" id="SignalP"/>
    </source>
</evidence>
<dbReference type="InterPro" id="IPR012341">
    <property type="entry name" value="6hp_glycosidase-like_sf"/>
</dbReference>
<comment type="similarity">
    <text evidence="2 9">Belongs to the glycosyl hydrolase 8 (cellulase D) family.</text>
</comment>
<evidence type="ECO:0000256" key="9">
    <source>
        <dbReference type="RuleBase" id="RU361167"/>
    </source>
</evidence>
<feature type="chain" id="PRO_5016290621" description="Glucanase" evidence="10">
    <location>
        <begin position="33"/>
        <end position="390"/>
    </location>
</feature>
<keyword evidence="7 9" id="KW-0624">Polysaccharide degradation</keyword>
<dbReference type="PRINTS" id="PR00735">
    <property type="entry name" value="GLHYDRLASE8"/>
</dbReference>
<organism evidence="11 12">
    <name type="scientific">Undibacterium pigrum</name>
    <dbReference type="NCBI Taxonomy" id="401470"/>
    <lineage>
        <taxon>Bacteria</taxon>
        <taxon>Pseudomonadati</taxon>
        <taxon>Pseudomonadota</taxon>
        <taxon>Betaproteobacteria</taxon>
        <taxon>Burkholderiales</taxon>
        <taxon>Oxalobacteraceae</taxon>
        <taxon>Undibacterium</taxon>
    </lineage>
</organism>
<comment type="caution">
    <text evidence="11">The sequence shown here is derived from an EMBL/GenBank/DDBJ whole genome shotgun (WGS) entry which is preliminary data.</text>
</comment>
<evidence type="ECO:0000256" key="6">
    <source>
        <dbReference type="ARBA" id="ARBA00023295"/>
    </source>
</evidence>
<keyword evidence="12" id="KW-1185">Reference proteome</keyword>
<evidence type="ECO:0000256" key="5">
    <source>
        <dbReference type="ARBA" id="ARBA00023001"/>
    </source>
</evidence>
<reference evidence="11 12" key="1">
    <citation type="submission" date="2018-05" db="EMBL/GenBank/DDBJ databases">
        <title>Genomic Encyclopedia of Type Strains, Phase IV (KMG-IV): sequencing the most valuable type-strain genomes for metagenomic binning, comparative biology and taxonomic classification.</title>
        <authorList>
            <person name="Goeker M."/>
        </authorList>
    </citation>
    <scope>NUCLEOTIDE SEQUENCE [LARGE SCALE GENOMIC DNA]</scope>
    <source>
        <strain evidence="11 12">DSM 19792</strain>
    </source>
</reference>
<dbReference type="PROSITE" id="PS00812">
    <property type="entry name" value="GLYCOSYL_HYDROL_F8"/>
    <property type="match status" value="1"/>
</dbReference>
<gene>
    <name evidence="11" type="ORF">DFR42_11011</name>
</gene>
<dbReference type="GO" id="GO:0030245">
    <property type="term" value="P:cellulose catabolic process"/>
    <property type="evidence" value="ECO:0007669"/>
    <property type="project" value="UniProtKB-KW"/>
</dbReference>
<keyword evidence="7 9" id="KW-0119">Carbohydrate metabolism</keyword>
<evidence type="ECO:0000256" key="3">
    <source>
        <dbReference type="ARBA" id="ARBA00022729"/>
    </source>
</evidence>
<evidence type="ECO:0000256" key="2">
    <source>
        <dbReference type="ARBA" id="ARBA00009209"/>
    </source>
</evidence>
<keyword evidence="4 9" id="KW-0378">Hydrolase</keyword>
<feature type="active site" description="Nucleophile" evidence="8">
    <location>
        <position position="130"/>
    </location>
</feature>
<evidence type="ECO:0000313" key="11">
    <source>
        <dbReference type="EMBL" id="PXX39647.1"/>
    </source>
</evidence>
<dbReference type="OrthoDB" id="9766708at2"/>
<sequence>MFNILNDLSRLTKRLLLIMLSLWLMQAAPAMAASCNDTWPGWEHFKKTFIAEDGRVIDHSGARKPTTSEGQAYALFFALSANDKAAFQRILTWTENNLAAGDLTARLPAWQWGQREDNSWGVIDKNPASDADLWIAYSLGVAGEVWKEKRYAALSSLLAQRILNEETAELPGLGLSLLPAPTGFNLPNNQWKLNASYLPLPLLRWFEQKESDERWKRMIAPAMRLIAGSAPKGYAADWIIYDAQKGFLPDSQGVEKGQGGYNAIRVYLWAGMMASQDAERANLLKLLRPMLQLVDSKGYPPEFIDILSGEINGPGSSGFSAALLPLLQVNGAQKTLVQQQLRLQAQAIKPDAYYDQVLSLFALGWQEKRFRFDARGNADFYWQHFCWKLF</sequence>
<dbReference type="InterPro" id="IPR002037">
    <property type="entry name" value="Glyco_hydro_8"/>
</dbReference>
<accession>A0A318J076</accession>
<dbReference type="Pfam" id="PF01270">
    <property type="entry name" value="Glyco_hydro_8"/>
    <property type="match status" value="1"/>
</dbReference>
<keyword evidence="5" id="KW-0136">Cellulose degradation</keyword>
<feature type="signal peptide" evidence="10">
    <location>
        <begin position="1"/>
        <end position="32"/>
    </location>
</feature>
<evidence type="ECO:0000256" key="1">
    <source>
        <dbReference type="ARBA" id="ARBA00000966"/>
    </source>
</evidence>
<evidence type="ECO:0000256" key="8">
    <source>
        <dbReference type="PROSITE-ProRule" id="PRU10058"/>
    </source>
</evidence>
<protein>
    <recommendedName>
        <fullName evidence="9">Glucanase</fullName>
        <ecNumber evidence="9">3.2.1.-</ecNumber>
    </recommendedName>
</protein>
<dbReference type="SUPFAM" id="SSF48208">
    <property type="entry name" value="Six-hairpin glycosidases"/>
    <property type="match status" value="1"/>
</dbReference>
<dbReference type="Proteomes" id="UP000247792">
    <property type="component" value="Unassembled WGS sequence"/>
</dbReference>